<reference evidence="1" key="1">
    <citation type="journal article" date="2021" name="Environ. Microbiol.">
        <title>Gene family expansions and transcriptome signatures uncover fungal adaptations to wood decay.</title>
        <authorList>
            <person name="Hage H."/>
            <person name="Miyauchi S."/>
            <person name="Viragh M."/>
            <person name="Drula E."/>
            <person name="Min B."/>
            <person name="Chaduli D."/>
            <person name="Navarro D."/>
            <person name="Favel A."/>
            <person name="Norest M."/>
            <person name="Lesage-Meessen L."/>
            <person name="Balint B."/>
            <person name="Merenyi Z."/>
            <person name="de Eugenio L."/>
            <person name="Morin E."/>
            <person name="Martinez A.T."/>
            <person name="Baldrian P."/>
            <person name="Stursova M."/>
            <person name="Martinez M.J."/>
            <person name="Novotny C."/>
            <person name="Magnuson J.K."/>
            <person name="Spatafora J.W."/>
            <person name="Maurice S."/>
            <person name="Pangilinan J."/>
            <person name="Andreopoulos W."/>
            <person name="LaButti K."/>
            <person name="Hundley H."/>
            <person name="Na H."/>
            <person name="Kuo A."/>
            <person name="Barry K."/>
            <person name="Lipzen A."/>
            <person name="Henrissat B."/>
            <person name="Riley R."/>
            <person name="Ahrendt S."/>
            <person name="Nagy L.G."/>
            <person name="Grigoriev I.V."/>
            <person name="Martin F."/>
            <person name="Rosso M.N."/>
        </authorList>
    </citation>
    <scope>NUCLEOTIDE SEQUENCE</scope>
    <source>
        <strain evidence="1">CBS 384.51</strain>
    </source>
</reference>
<dbReference type="EMBL" id="MU274901">
    <property type="protein sequence ID" value="KAI0093727.1"/>
    <property type="molecule type" value="Genomic_DNA"/>
</dbReference>
<gene>
    <name evidence="1" type="ORF">BDY19DRAFT_918513</name>
</gene>
<organism evidence="1 2">
    <name type="scientific">Irpex rosettiformis</name>
    <dbReference type="NCBI Taxonomy" id="378272"/>
    <lineage>
        <taxon>Eukaryota</taxon>
        <taxon>Fungi</taxon>
        <taxon>Dikarya</taxon>
        <taxon>Basidiomycota</taxon>
        <taxon>Agaricomycotina</taxon>
        <taxon>Agaricomycetes</taxon>
        <taxon>Polyporales</taxon>
        <taxon>Irpicaceae</taxon>
        <taxon>Irpex</taxon>
    </lineage>
</organism>
<proteinExistence type="predicted"/>
<accession>A0ACB8UH23</accession>
<keyword evidence="2" id="KW-1185">Reference proteome</keyword>
<dbReference type="Proteomes" id="UP001055072">
    <property type="component" value="Unassembled WGS sequence"/>
</dbReference>
<sequence length="215" mass="24668">MFVTPFYCPGHFMVVNQLPQPPFLPIEVPVPVPVPAHITHITNIHFTVQCDREHRDSPARKTRTTIAGRSAQDHGNLWTPYASAHDHEQYLRVEAEFGARSLYRPSSPVIPVIPPIQDRSSSPPYWRYPRRPQFDQFPQQPQSPKPYNAPRRNARFPQDRSQLEQVVSWPPTESDLGDEDDSDEVASVASSYTPGYGYYYHGSIPPQYRSRFPSQ</sequence>
<evidence type="ECO:0000313" key="2">
    <source>
        <dbReference type="Proteomes" id="UP001055072"/>
    </source>
</evidence>
<comment type="caution">
    <text evidence="1">The sequence shown here is derived from an EMBL/GenBank/DDBJ whole genome shotgun (WGS) entry which is preliminary data.</text>
</comment>
<evidence type="ECO:0000313" key="1">
    <source>
        <dbReference type="EMBL" id="KAI0093727.1"/>
    </source>
</evidence>
<name>A0ACB8UH23_9APHY</name>
<protein>
    <submittedName>
        <fullName evidence="1">Uncharacterized protein</fullName>
    </submittedName>
</protein>